<dbReference type="EMBL" id="LN907827">
    <property type="protein sequence ID" value="CUU25308.1"/>
    <property type="molecule type" value="Genomic_DNA"/>
</dbReference>
<dbReference type="Pfam" id="PF19077">
    <property type="entry name" value="Big_13"/>
    <property type="match status" value="1"/>
</dbReference>
<dbReference type="KEGG" id="ege:EM595_3077"/>
<keyword evidence="3" id="KW-1185">Reference proteome</keyword>
<protein>
    <recommendedName>
        <fullName evidence="1">Bacterial Ig-like domain-containing protein</fullName>
    </recommendedName>
</protein>
<dbReference type="InterPro" id="IPR044016">
    <property type="entry name" value="Big_13"/>
</dbReference>
<dbReference type="STRING" id="1619313.EM595_3077"/>
<evidence type="ECO:0000313" key="2">
    <source>
        <dbReference type="EMBL" id="CUU25308.1"/>
    </source>
</evidence>
<sequence>MKNNGADSGKKAATDAQAGALPLSDFSLNTSTLNITQTTSPAAPRMATANAPVTITQVIDNIGKTGTVTHNSTIDDPRPMFLGRAGANQLVTLYDHLGEALGSAYADAAGHWRIQPEFDLPEGPQGITAETATRWSAGFQFNYKPAADFPLEITFVEDHVGDYAKHYNSIHQLKMVDDPRPPVSGRAGVGELVTVYANTQAGKVLIGSAVADEEGRWTVTPLADMSNGHQQLVAETASKQSAGFTLVVNVPQPAPVQDEQPAADTPSLLARSAAADNTPVTITQVMDNVGKTGAAGNRDNIDDPRPVFSGRAGANQLVTLYNMAYEAIGSAFADQNGNWTIQPNVDLVRGMESYTAETATRWSNDIWLNYIPAADAVLAITQVDDGTGGFNNSDTFKISGDARPTISGVAGVGEIVNVYANSQAGKMLIGSAVAGHDGRWVLTPEVDIANGHVQLVAETASKQSAGFTLAVNAPEAAEENNLLIINDYAWDDVGRPGFIGNAGAAESYSGADRTDDTRPTFDGSAAPGERVTLYSGDVVLGSVIADNDGWWELEITTPLRQGVVHNVVAKTETHTSNEFVINIDNPGYAAVNISRAFDNVNKQGAISQGKETDDARPTFSGTAGANEVVTLYSGDQVLGSTLANSNGSWTLEIDESLDNGTHLVRAMTEHNTSNAVNINVQAPEPTFSRSLARGFDMVDDSLLVAGDTPLFDETIDAESADLPLALNTVDWLVSSENGVMANLGAASDSLKVEEEMNTLTF</sequence>
<dbReference type="Proteomes" id="UP000059419">
    <property type="component" value="Chromosome 1"/>
</dbReference>
<dbReference type="AlphaFoldDB" id="A0A0U5LSF5"/>
<dbReference type="InterPro" id="IPR013783">
    <property type="entry name" value="Ig-like_fold"/>
</dbReference>
<evidence type="ECO:0000259" key="1">
    <source>
        <dbReference type="Pfam" id="PF19077"/>
    </source>
</evidence>
<proteinExistence type="predicted"/>
<dbReference type="RefSeq" id="WP_067433932.1">
    <property type="nucleotide sequence ID" value="NZ_LN907827.1"/>
</dbReference>
<gene>
    <name evidence="2" type="ORF">EM595_3077</name>
</gene>
<organism evidence="2 3">
    <name type="scientific">Duffyella gerundensis</name>
    <dbReference type="NCBI Taxonomy" id="1619313"/>
    <lineage>
        <taxon>Bacteria</taxon>
        <taxon>Pseudomonadati</taxon>
        <taxon>Pseudomonadota</taxon>
        <taxon>Gammaproteobacteria</taxon>
        <taxon>Enterobacterales</taxon>
        <taxon>Erwiniaceae</taxon>
        <taxon>Duffyella</taxon>
    </lineage>
</organism>
<dbReference type="Gene3D" id="2.60.40.10">
    <property type="entry name" value="Immunoglobulins"/>
    <property type="match status" value="4"/>
</dbReference>
<reference evidence="3" key="1">
    <citation type="submission" date="2015-11" db="EMBL/GenBank/DDBJ databases">
        <authorList>
            <person name="Blom J."/>
        </authorList>
    </citation>
    <scope>NUCLEOTIDE SEQUENCE [LARGE SCALE GENOMIC DNA]</scope>
</reference>
<evidence type="ECO:0000313" key="3">
    <source>
        <dbReference type="Proteomes" id="UP000059419"/>
    </source>
</evidence>
<dbReference type="PATRIC" id="fig|1619313.3.peg.3194"/>
<feature type="domain" description="Bacterial Ig-like" evidence="1">
    <location>
        <begin position="603"/>
        <end position="674"/>
    </location>
</feature>
<name>A0A0U5LSF5_9GAMM</name>
<dbReference type="NCBIfam" id="NF033510">
    <property type="entry name" value="Ca_tandemer"/>
    <property type="match status" value="1"/>
</dbReference>
<accession>A0A0U5LSF5</accession>
<dbReference type="OrthoDB" id="8781117at2"/>